<organism evidence="3 4">
    <name type="scientific">Lactobacillus leichmannii</name>
    <dbReference type="NCBI Taxonomy" id="28039"/>
    <lineage>
        <taxon>Bacteria</taxon>
        <taxon>Bacillati</taxon>
        <taxon>Bacillota</taxon>
        <taxon>Bacilli</taxon>
        <taxon>Lactobacillales</taxon>
        <taxon>Lactobacillaceae</taxon>
        <taxon>Lactobacillus</taxon>
    </lineage>
</organism>
<dbReference type="Pfam" id="PF00534">
    <property type="entry name" value="Glycos_transf_1"/>
    <property type="match status" value="1"/>
</dbReference>
<evidence type="ECO:0000256" key="1">
    <source>
        <dbReference type="ARBA" id="ARBA00022679"/>
    </source>
</evidence>
<dbReference type="EMBL" id="QOCY01000037">
    <property type="protein sequence ID" value="MCR5970960.1"/>
    <property type="molecule type" value="Genomic_DNA"/>
</dbReference>
<accession>A0ABT1XWF3</accession>
<name>A0ABT1XWF3_LACLE</name>
<protein>
    <submittedName>
        <fullName evidence="3">Glycosyltransferase</fullName>
    </submittedName>
</protein>
<dbReference type="CDD" id="cd03801">
    <property type="entry name" value="GT4_PimA-like"/>
    <property type="match status" value="1"/>
</dbReference>
<comment type="caution">
    <text evidence="3">The sequence shown here is derived from an EMBL/GenBank/DDBJ whole genome shotgun (WGS) entry which is preliminary data.</text>
</comment>
<evidence type="ECO:0000313" key="3">
    <source>
        <dbReference type="EMBL" id="MCR5970960.1"/>
    </source>
</evidence>
<evidence type="ECO:0000259" key="2">
    <source>
        <dbReference type="Pfam" id="PF00534"/>
    </source>
</evidence>
<dbReference type="PANTHER" id="PTHR46401">
    <property type="entry name" value="GLYCOSYLTRANSFERASE WBBK-RELATED"/>
    <property type="match status" value="1"/>
</dbReference>
<keyword evidence="1" id="KW-0808">Transferase</keyword>
<dbReference type="InterPro" id="IPR001296">
    <property type="entry name" value="Glyco_trans_1"/>
</dbReference>
<proteinExistence type="predicted"/>
<evidence type="ECO:0000313" key="4">
    <source>
        <dbReference type="Proteomes" id="UP001524940"/>
    </source>
</evidence>
<sequence>MSKVKNIAFVVPFLPKRASGGVLVILQYAERLAALGNTVTLYFQANDTLRKLKIPMFVRKKVTEYRLTYAPDNWYPLNKKIKKVAIQSLKDVKKHDAIIATGLRTSFFVKKLPAECGKKFYFIQDFENWGGFTDKDVLDSYRLGLDNIVISNWLSEIVTKVSAKRPKLIKDGIDTELFKVVFPVDKRNTHSVILQYRGDSEPIKGGKYALDVVRKLKDKYPDLKVKIVSREPKTNKIPDWCEYLYNLPLKDVVVANNQASVFICTSIEEGFGLPGLEAMACGCVLCTTDYRGGREYAVHRQNSMVSPVKDVDAMVKNISEVFSDNKLRKKLSINGIRTANNMSLKKSCDKFAQYILENI</sequence>
<dbReference type="RefSeq" id="WP_072544291.1">
    <property type="nucleotide sequence ID" value="NZ_QOCY01000037.1"/>
</dbReference>
<dbReference type="PANTHER" id="PTHR46401:SF2">
    <property type="entry name" value="GLYCOSYLTRANSFERASE WBBK-RELATED"/>
    <property type="match status" value="1"/>
</dbReference>
<reference evidence="3 4" key="1">
    <citation type="submission" date="2018-07" db="EMBL/GenBank/DDBJ databases">
        <title>Genome sequencing and assembly of Lactobacillus leichmannii.</title>
        <authorList>
            <person name="Rong J.-C."/>
            <person name="Li M.-Y."/>
            <person name="Zhang Q.-F."/>
            <person name="Chi N.-Y."/>
        </authorList>
    </citation>
    <scope>NUCLEOTIDE SEQUENCE [LARGE SCALE GENOMIC DNA]</scope>
    <source>
        <strain evidence="3 4">JCM 1148</strain>
    </source>
</reference>
<dbReference type="Gene3D" id="3.40.50.11090">
    <property type="match status" value="1"/>
</dbReference>
<dbReference type="Proteomes" id="UP001524940">
    <property type="component" value="Unassembled WGS sequence"/>
</dbReference>
<dbReference type="Gene3D" id="3.40.50.2000">
    <property type="entry name" value="Glycogen Phosphorylase B"/>
    <property type="match status" value="1"/>
</dbReference>
<keyword evidence="4" id="KW-1185">Reference proteome</keyword>
<gene>
    <name evidence="3" type="ORF">DS743_03765</name>
</gene>
<dbReference type="SUPFAM" id="SSF53756">
    <property type="entry name" value="UDP-Glycosyltransferase/glycogen phosphorylase"/>
    <property type="match status" value="1"/>
</dbReference>
<feature type="domain" description="Glycosyl transferase family 1" evidence="2">
    <location>
        <begin position="193"/>
        <end position="336"/>
    </location>
</feature>